<feature type="transmembrane region" description="Helical" evidence="2">
    <location>
        <begin position="185"/>
        <end position="205"/>
    </location>
</feature>
<sequence>MSETTAAAAEGVARGIGDRLAIALSLLSSASVMVLELVSLRLIAPYLGLTLETNTAVIGVALAAIATGAAFGGKFADAVPPTRSLGPLILFGGAMVLLILPIVRWTGEAVRGGDSNVVFLAVTVALFIPAALLAAVTPMVTKLRLQTLTQTGTVVGRLSAYATVGAIAGTVLTGFVFVAKVPTSVIVLCLGGFLVAGGAALTIYFRGLKAAARPLALALIGTGLTLVAPRPCEVETAYHCARVVADPDRASGRTLYLDQLRHSYVDLADPTYLEFLYIKNFADVIESKWPARQPVDALHVGGGGLTMPRYLTATRPGSRNKVYEIDPGVIEVDKSELGARTGPELDVRIRDGRLGVRSEPDSSRDLVIMDAFGGIAVPWHLTTREIVADIRRVLRPDGIYLANIIDFGPQAFLKAEIRTVAAEFAHVAVIADPDEFTGQAGGNFVLVASQQSLPSAAIRSRLGQRAELLDDPAAVRAFVGDAPLLTDDYAPVDQLLTPYPS</sequence>
<dbReference type="Gene3D" id="3.40.50.150">
    <property type="entry name" value="Vaccinia Virus protein VP39"/>
    <property type="match status" value="1"/>
</dbReference>
<accession>A0A4R7SWL3</accession>
<gene>
    <name evidence="3" type="ORF">EV138_5691</name>
</gene>
<keyword evidence="2" id="KW-0472">Membrane</keyword>
<dbReference type="OrthoDB" id="8221452at2"/>
<dbReference type="Proteomes" id="UP000295151">
    <property type="component" value="Unassembled WGS sequence"/>
</dbReference>
<keyword evidence="4" id="KW-1185">Reference proteome</keyword>
<feature type="transmembrane region" description="Helical" evidence="2">
    <location>
        <begin position="56"/>
        <end position="73"/>
    </location>
</feature>
<dbReference type="SUPFAM" id="SSF53335">
    <property type="entry name" value="S-adenosyl-L-methionine-dependent methyltransferases"/>
    <property type="match status" value="1"/>
</dbReference>
<feature type="transmembrane region" description="Helical" evidence="2">
    <location>
        <begin position="20"/>
        <end position="44"/>
    </location>
</feature>
<dbReference type="CDD" id="cd02440">
    <property type="entry name" value="AdoMet_MTases"/>
    <property type="match status" value="1"/>
</dbReference>
<dbReference type="PANTHER" id="PTHR43317">
    <property type="entry name" value="THERMOSPERMINE SYNTHASE ACAULIS5"/>
    <property type="match status" value="1"/>
</dbReference>
<dbReference type="GO" id="GO:0006596">
    <property type="term" value="P:polyamine biosynthetic process"/>
    <property type="evidence" value="ECO:0007669"/>
    <property type="project" value="UniProtKB-KW"/>
</dbReference>
<name>A0A4R7SWL3_9ACTN</name>
<dbReference type="AlphaFoldDB" id="A0A4R7SWL3"/>
<dbReference type="NCBIfam" id="NF037959">
    <property type="entry name" value="MFS_SpdSyn"/>
    <property type="match status" value="1"/>
</dbReference>
<evidence type="ECO:0000256" key="1">
    <source>
        <dbReference type="ARBA" id="ARBA00023115"/>
    </source>
</evidence>
<reference evidence="3 4" key="1">
    <citation type="submission" date="2019-03" db="EMBL/GenBank/DDBJ databases">
        <title>Genomic Encyclopedia of Type Strains, Phase III (KMG-III): the genomes of soil and plant-associated and newly described type strains.</title>
        <authorList>
            <person name="Whitman W."/>
        </authorList>
    </citation>
    <scope>NUCLEOTIDE SEQUENCE [LARGE SCALE GENOMIC DNA]</scope>
    <source>
        <strain evidence="3 4">VKM Ac-2575</strain>
    </source>
</reference>
<feature type="transmembrane region" description="Helical" evidence="2">
    <location>
        <begin position="85"/>
        <end position="105"/>
    </location>
</feature>
<proteinExistence type="predicted"/>
<evidence type="ECO:0000313" key="3">
    <source>
        <dbReference type="EMBL" id="TDU83229.1"/>
    </source>
</evidence>
<keyword evidence="1" id="KW-0620">Polyamine biosynthesis</keyword>
<protein>
    <submittedName>
        <fullName evidence="3">Spermidine synthase</fullName>
    </submittedName>
</protein>
<organism evidence="3 4">
    <name type="scientific">Kribbella voronezhensis</name>
    <dbReference type="NCBI Taxonomy" id="2512212"/>
    <lineage>
        <taxon>Bacteria</taxon>
        <taxon>Bacillati</taxon>
        <taxon>Actinomycetota</taxon>
        <taxon>Actinomycetes</taxon>
        <taxon>Propionibacteriales</taxon>
        <taxon>Kribbellaceae</taxon>
        <taxon>Kribbella</taxon>
    </lineage>
</organism>
<feature type="transmembrane region" description="Helical" evidence="2">
    <location>
        <begin position="158"/>
        <end position="179"/>
    </location>
</feature>
<dbReference type="RefSeq" id="WP_133982326.1">
    <property type="nucleotide sequence ID" value="NZ_SOCE01000002.1"/>
</dbReference>
<dbReference type="InterPro" id="IPR029063">
    <property type="entry name" value="SAM-dependent_MTases_sf"/>
</dbReference>
<evidence type="ECO:0000256" key="2">
    <source>
        <dbReference type="SAM" id="Phobius"/>
    </source>
</evidence>
<evidence type="ECO:0000313" key="4">
    <source>
        <dbReference type="Proteomes" id="UP000295151"/>
    </source>
</evidence>
<dbReference type="PANTHER" id="PTHR43317:SF1">
    <property type="entry name" value="THERMOSPERMINE SYNTHASE ACAULIS5"/>
    <property type="match status" value="1"/>
</dbReference>
<keyword evidence="2" id="KW-0812">Transmembrane</keyword>
<keyword evidence="2" id="KW-1133">Transmembrane helix</keyword>
<feature type="transmembrane region" description="Helical" evidence="2">
    <location>
        <begin position="117"/>
        <end position="137"/>
    </location>
</feature>
<dbReference type="EMBL" id="SOCE01000002">
    <property type="protein sequence ID" value="TDU83229.1"/>
    <property type="molecule type" value="Genomic_DNA"/>
</dbReference>
<comment type="caution">
    <text evidence="3">The sequence shown here is derived from an EMBL/GenBank/DDBJ whole genome shotgun (WGS) entry which is preliminary data.</text>
</comment>